<dbReference type="GO" id="GO:0015293">
    <property type="term" value="F:symporter activity"/>
    <property type="evidence" value="ECO:0007669"/>
    <property type="project" value="InterPro"/>
</dbReference>
<gene>
    <name evidence="2" type="ORF">S01H1_20162</name>
</gene>
<feature type="transmembrane region" description="Helical" evidence="1">
    <location>
        <begin position="157"/>
        <end position="186"/>
    </location>
</feature>
<keyword evidence="1" id="KW-0812">Transmembrane</keyword>
<dbReference type="AlphaFoldDB" id="X0UET1"/>
<reference evidence="2" key="1">
    <citation type="journal article" date="2014" name="Front. Microbiol.">
        <title>High frequency of phylogenetically diverse reductive dehalogenase-homologous genes in deep subseafloor sedimentary metagenomes.</title>
        <authorList>
            <person name="Kawai M."/>
            <person name="Futagami T."/>
            <person name="Toyoda A."/>
            <person name="Takaki Y."/>
            <person name="Nishi S."/>
            <person name="Hori S."/>
            <person name="Arai W."/>
            <person name="Tsubouchi T."/>
            <person name="Morono Y."/>
            <person name="Uchiyama I."/>
            <person name="Ito T."/>
            <person name="Fujiyama A."/>
            <person name="Inagaki F."/>
            <person name="Takami H."/>
        </authorList>
    </citation>
    <scope>NUCLEOTIDE SEQUENCE</scope>
    <source>
        <strain evidence="2">Expedition CK06-06</strain>
    </source>
</reference>
<feature type="transmembrane region" description="Helical" evidence="1">
    <location>
        <begin position="234"/>
        <end position="254"/>
    </location>
</feature>
<accession>X0UET1</accession>
<dbReference type="PANTHER" id="PTHR11328">
    <property type="entry name" value="MAJOR FACILITATOR SUPERFAMILY DOMAIN-CONTAINING PROTEIN"/>
    <property type="match status" value="1"/>
</dbReference>
<sequence>SRYIALTGAWRHVRLDVEPAQVNPIEAIRSTFTNRPFLFFLPTFILFNMSISMMTAALPFWSGAVLLGDFPRDIAKVEAGNPATLQLFGLEFGVAEGTVVAVLTAAAIIVVLLCLPFIYRMSLRRGKAWVYSTAMLIGGIYLPFIAFMGFLPGIDTLLQAVFFVALTGVPMAAVFTFPNAIMADIIDYDELKTGMRREAIYYGTQATLEKIASSLFPLILASLLVLGSTPDNPLGIRLIGPVAGLSALLGFLAFRGYTLPDTVTADTVEGLPIARGWERTHRR</sequence>
<dbReference type="EMBL" id="BARS01010992">
    <property type="protein sequence ID" value="GAF98907.1"/>
    <property type="molecule type" value="Genomic_DNA"/>
</dbReference>
<feature type="transmembrane region" description="Helical" evidence="1">
    <location>
        <begin position="128"/>
        <end position="151"/>
    </location>
</feature>
<dbReference type="GO" id="GO:0008643">
    <property type="term" value="P:carbohydrate transport"/>
    <property type="evidence" value="ECO:0007669"/>
    <property type="project" value="InterPro"/>
</dbReference>
<dbReference type="InterPro" id="IPR036259">
    <property type="entry name" value="MFS_trans_sf"/>
</dbReference>
<keyword evidence="1" id="KW-1133">Transmembrane helix</keyword>
<dbReference type="GO" id="GO:0005886">
    <property type="term" value="C:plasma membrane"/>
    <property type="evidence" value="ECO:0007669"/>
    <property type="project" value="TreeGrafter"/>
</dbReference>
<keyword evidence="1" id="KW-0472">Membrane</keyword>
<dbReference type="Gene3D" id="1.20.1250.20">
    <property type="entry name" value="MFS general substrate transporter like domains"/>
    <property type="match status" value="1"/>
</dbReference>
<dbReference type="InterPro" id="IPR039672">
    <property type="entry name" value="MFS_2"/>
</dbReference>
<feature type="non-terminal residue" evidence="2">
    <location>
        <position position="1"/>
    </location>
</feature>
<name>X0UET1_9ZZZZ</name>
<evidence type="ECO:0000256" key="1">
    <source>
        <dbReference type="SAM" id="Phobius"/>
    </source>
</evidence>
<organism evidence="2">
    <name type="scientific">marine sediment metagenome</name>
    <dbReference type="NCBI Taxonomy" id="412755"/>
    <lineage>
        <taxon>unclassified sequences</taxon>
        <taxon>metagenomes</taxon>
        <taxon>ecological metagenomes</taxon>
    </lineage>
</organism>
<feature type="transmembrane region" description="Helical" evidence="1">
    <location>
        <begin position="37"/>
        <end position="61"/>
    </location>
</feature>
<proteinExistence type="predicted"/>
<evidence type="ECO:0000313" key="2">
    <source>
        <dbReference type="EMBL" id="GAF98907.1"/>
    </source>
</evidence>
<feature type="transmembrane region" description="Helical" evidence="1">
    <location>
        <begin position="207"/>
        <end position="228"/>
    </location>
</feature>
<comment type="caution">
    <text evidence="2">The sequence shown here is derived from an EMBL/GenBank/DDBJ whole genome shotgun (WGS) entry which is preliminary data.</text>
</comment>
<dbReference type="SUPFAM" id="SSF103473">
    <property type="entry name" value="MFS general substrate transporter"/>
    <property type="match status" value="1"/>
</dbReference>
<feature type="transmembrane region" description="Helical" evidence="1">
    <location>
        <begin position="99"/>
        <end position="119"/>
    </location>
</feature>
<evidence type="ECO:0008006" key="3">
    <source>
        <dbReference type="Google" id="ProtNLM"/>
    </source>
</evidence>
<protein>
    <recommendedName>
        <fullName evidence="3">Major facilitator superfamily (MFS) profile domain-containing protein</fullName>
    </recommendedName>
</protein>
<dbReference type="Pfam" id="PF13347">
    <property type="entry name" value="MFS_2"/>
    <property type="match status" value="1"/>
</dbReference>
<dbReference type="PANTHER" id="PTHR11328:SF24">
    <property type="entry name" value="MAJOR FACILITATOR SUPERFAMILY (MFS) PROFILE DOMAIN-CONTAINING PROTEIN"/>
    <property type="match status" value="1"/>
</dbReference>